<evidence type="ECO:0000313" key="3">
    <source>
        <dbReference type="Proteomes" id="UP001189429"/>
    </source>
</evidence>
<organism evidence="2 3">
    <name type="scientific">Prorocentrum cordatum</name>
    <dbReference type="NCBI Taxonomy" id="2364126"/>
    <lineage>
        <taxon>Eukaryota</taxon>
        <taxon>Sar</taxon>
        <taxon>Alveolata</taxon>
        <taxon>Dinophyceae</taxon>
        <taxon>Prorocentrales</taxon>
        <taxon>Prorocentraceae</taxon>
        <taxon>Prorocentrum</taxon>
    </lineage>
</organism>
<name>A0ABN9UVK8_9DINO</name>
<comment type="caution">
    <text evidence="2">The sequence shown here is derived from an EMBL/GenBank/DDBJ whole genome shotgun (WGS) entry which is preliminary data.</text>
</comment>
<gene>
    <name evidence="2" type="ORF">PCOR1329_LOCUS51543</name>
</gene>
<evidence type="ECO:0000313" key="2">
    <source>
        <dbReference type="EMBL" id="CAK0863368.1"/>
    </source>
</evidence>
<proteinExistence type="predicted"/>
<dbReference type="Proteomes" id="UP001189429">
    <property type="component" value="Unassembled WGS sequence"/>
</dbReference>
<evidence type="ECO:0000256" key="1">
    <source>
        <dbReference type="SAM" id="MobiDB-lite"/>
    </source>
</evidence>
<sequence length="324" mass="35743">MHVLLLQELARRLHAERAASAAEAAERCDGAGESCAGRERWSFCEWLSGKVCQPLAEALAAPLAEAERGQLDFSLVQALGQLELERDGTAREVVVGLLRSGGVLEKLADVIVGMAKELTRAQAATAGEMNCKFASEPGSFCFSYGTQSDFFGGLEDLIGSPDPRVERAMMREHCDAEDSAVEWTTQNYGVTTTPEIEWHFVAGKNKDPRIARRSHDVFRSGSRTLGSVQEDHGGKGSPRPEAGDASSEWKWPEETVTEYRRQWRDIGDFKDVFEGINAKLRDKGEQPLDLPEWLGGRLYTGPMFEKYPGVLTHSHVIALGEFAR</sequence>
<feature type="non-terminal residue" evidence="2">
    <location>
        <position position="324"/>
    </location>
</feature>
<feature type="region of interest" description="Disordered" evidence="1">
    <location>
        <begin position="221"/>
        <end position="250"/>
    </location>
</feature>
<protein>
    <submittedName>
        <fullName evidence="2">Uncharacterized protein</fullName>
    </submittedName>
</protein>
<keyword evidence="3" id="KW-1185">Reference proteome</keyword>
<dbReference type="EMBL" id="CAUYUJ010016255">
    <property type="protein sequence ID" value="CAK0863368.1"/>
    <property type="molecule type" value="Genomic_DNA"/>
</dbReference>
<accession>A0ABN9UVK8</accession>
<reference evidence="2" key="1">
    <citation type="submission" date="2023-10" db="EMBL/GenBank/DDBJ databases">
        <authorList>
            <person name="Chen Y."/>
            <person name="Shah S."/>
            <person name="Dougan E. K."/>
            <person name="Thang M."/>
            <person name="Chan C."/>
        </authorList>
    </citation>
    <scope>NUCLEOTIDE SEQUENCE [LARGE SCALE GENOMIC DNA]</scope>
</reference>